<dbReference type="Pfam" id="PF03140">
    <property type="entry name" value="DUF247"/>
    <property type="match status" value="1"/>
</dbReference>
<sequence>MELARAGVNYRANNDANWPMAMKLELPRFLCFPWFWCKPTMLMPKLHVHDSTELVLRNLILYEQSSLVPEYGTSYMWAMDMLLDSPEDVAKLVKIRGPSQPLWLQRESCKYNKQYMPRCVLRSFLLPSRVGRSGYLLQELLDQCRCSIEA</sequence>
<organism evidence="1 2">
    <name type="scientific">Lactuca sativa</name>
    <name type="common">Garden lettuce</name>
    <dbReference type="NCBI Taxonomy" id="4236"/>
    <lineage>
        <taxon>Eukaryota</taxon>
        <taxon>Viridiplantae</taxon>
        <taxon>Streptophyta</taxon>
        <taxon>Embryophyta</taxon>
        <taxon>Tracheophyta</taxon>
        <taxon>Spermatophyta</taxon>
        <taxon>Magnoliopsida</taxon>
        <taxon>eudicotyledons</taxon>
        <taxon>Gunneridae</taxon>
        <taxon>Pentapetalae</taxon>
        <taxon>asterids</taxon>
        <taxon>campanulids</taxon>
        <taxon>Asterales</taxon>
        <taxon>Asteraceae</taxon>
        <taxon>Cichorioideae</taxon>
        <taxon>Cichorieae</taxon>
        <taxon>Lactucinae</taxon>
        <taxon>Lactuca</taxon>
    </lineage>
</organism>
<dbReference type="AlphaFoldDB" id="A0A9R1WA69"/>
<keyword evidence="2" id="KW-1185">Reference proteome</keyword>
<evidence type="ECO:0000313" key="2">
    <source>
        <dbReference type="Proteomes" id="UP000235145"/>
    </source>
</evidence>
<evidence type="ECO:0000313" key="1">
    <source>
        <dbReference type="EMBL" id="KAJ0220053.1"/>
    </source>
</evidence>
<accession>A0A9R1WA69</accession>
<gene>
    <name evidence="1" type="ORF">LSAT_V11C200060810</name>
</gene>
<dbReference type="InterPro" id="IPR004158">
    <property type="entry name" value="DUF247_pln"/>
</dbReference>
<name>A0A9R1WA69_LACSA</name>
<dbReference type="Gramene" id="rna-gnl|WGS:NBSK|LSAT_0X29480_mrna">
    <property type="protein sequence ID" value="cds-PLY85646.1"/>
    <property type="gene ID" value="gene-LSAT_0X29480"/>
</dbReference>
<reference evidence="1 2" key="1">
    <citation type="journal article" date="2017" name="Nat. Commun.">
        <title>Genome assembly with in vitro proximity ligation data and whole-genome triplication in lettuce.</title>
        <authorList>
            <person name="Reyes-Chin-Wo S."/>
            <person name="Wang Z."/>
            <person name="Yang X."/>
            <person name="Kozik A."/>
            <person name="Arikit S."/>
            <person name="Song C."/>
            <person name="Xia L."/>
            <person name="Froenicke L."/>
            <person name="Lavelle D.O."/>
            <person name="Truco M.J."/>
            <person name="Xia R."/>
            <person name="Zhu S."/>
            <person name="Xu C."/>
            <person name="Xu H."/>
            <person name="Xu X."/>
            <person name="Cox K."/>
            <person name="Korf I."/>
            <person name="Meyers B.C."/>
            <person name="Michelmore R.W."/>
        </authorList>
    </citation>
    <scope>NUCLEOTIDE SEQUENCE [LARGE SCALE GENOMIC DNA]</scope>
    <source>
        <strain evidence="2">cv. Salinas</strain>
        <tissue evidence="1">Seedlings</tissue>
    </source>
</reference>
<dbReference type="EMBL" id="NBSK02000002">
    <property type="protein sequence ID" value="KAJ0220053.1"/>
    <property type="molecule type" value="Genomic_DNA"/>
</dbReference>
<dbReference type="PANTHER" id="PTHR31170:SF25">
    <property type="entry name" value="BNAA09G04570D PROTEIN"/>
    <property type="match status" value="1"/>
</dbReference>
<comment type="caution">
    <text evidence="1">The sequence shown here is derived from an EMBL/GenBank/DDBJ whole genome shotgun (WGS) entry which is preliminary data.</text>
</comment>
<proteinExistence type="predicted"/>
<dbReference type="PANTHER" id="PTHR31170">
    <property type="entry name" value="BNAC04G53230D PROTEIN"/>
    <property type="match status" value="1"/>
</dbReference>
<dbReference type="Proteomes" id="UP000235145">
    <property type="component" value="Unassembled WGS sequence"/>
</dbReference>
<protein>
    <submittedName>
        <fullName evidence="1">Uncharacterized protein</fullName>
    </submittedName>
</protein>